<dbReference type="EMBL" id="BNJQ01000018">
    <property type="protein sequence ID" value="GHP07861.1"/>
    <property type="molecule type" value="Genomic_DNA"/>
</dbReference>
<protein>
    <submittedName>
        <fullName evidence="1">Uncharacterized protein</fullName>
    </submittedName>
</protein>
<gene>
    <name evidence="1" type="ORF">PPROV_000660300</name>
</gene>
<keyword evidence="2" id="KW-1185">Reference proteome</keyword>
<dbReference type="AlphaFoldDB" id="A0A830HQY5"/>
<evidence type="ECO:0000313" key="2">
    <source>
        <dbReference type="Proteomes" id="UP000660262"/>
    </source>
</evidence>
<reference evidence="1" key="1">
    <citation type="submission" date="2020-10" db="EMBL/GenBank/DDBJ databases">
        <title>Unveiling of a novel bifunctional photoreceptor, Dualchrome1, isolated from a cosmopolitan green alga.</title>
        <authorList>
            <person name="Suzuki S."/>
            <person name="Kawachi M."/>
        </authorList>
    </citation>
    <scope>NUCLEOTIDE SEQUENCE</scope>
    <source>
        <strain evidence="1">NIES 2893</strain>
    </source>
</reference>
<accession>A0A830HQY5</accession>
<name>A0A830HQY5_9CHLO</name>
<sequence length="110" mass="11461">MVAGVLPLVASRHVQITDSRVQINAPRLRLVAARRLAHGRRARAHQVVSASSAVSSETNAQAAAVLAAKKAIDTDAPAIVLKSAATGQAVTLPAWSDGDVRVIALLRHFG</sequence>
<proteinExistence type="predicted"/>
<comment type="caution">
    <text evidence="1">The sequence shown here is derived from an EMBL/GenBank/DDBJ whole genome shotgun (WGS) entry which is preliminary data.</text>
</comment>
<evidence type="ECO:0000313" key="1">
    <source>
        <dbReference type="EMBL" id="GHP07861.1"/>
    </source>
</evidence>
<organism evidence="1 2">
    <name type="scientific">Pycnococcus provasolii</name>
    <dbReference type="NCBI Taxonomy" id="41880"/>
    <lineage>
        <taxon>Eukaryota</taxon>
        <taxon>Viridiplantae</taxon>
        <taxon>Chlorophyta</taxon>
        <taxon>Pseudoscourfieldiophyceae</taxon>
        <taxon>Pseudoscourfieldiales</taxon>
        <taxon>Pycnococcaceae</taxon>
        <taxon>Pycnococcus</taxon>
    </lineage>
</organism>
<dbReference type="Proteomes" id="UP000660262">
    <property type="component" value="Unassembled WGS sequence"/>
</dbReference>